<name>A0A517YIZ1_9BACT</name>
<keyword evidence="2" id="KW-1185">Reference proteome</keyword>
<sequence length="77" mass="8577">MGVMGHRRGDFIVTNFVSLDQTLERSTVSTPGDASCRPGQGVSVSYVLYLHTKQYSVRLCNIDCWPERSVTTTSVHK</sequence>
<evidence type="ECO:0000313" key="2">
    <source>
        <dbReference type="Proteomes" id="UP000315017"/>
    </source>
</evidence>
<protein>
    <submittedName>
        <fullName evidence="1">Uncharacterized protein</fullName>
    </submittedName>
</protein>
<accession>A0A517YIZ1</accession>
<dbReference type="EMBL" id="CP036274">
    <property type="protein sequence ID" value="QDU30197.1"/>
    <property type="molecule type" value="Genomic_DNA"/>
</dbReference>
<organism evidence="1 2">
    <name type="scientific">Anatilimnocola aggregata</name>
    <dbReference type="NCBI Taxonomy" id="2528021"/>
    <lineage>
        <taxon>Bacteria</taxon>
        <taxon>Pseudomonadati</taxon>
        <taxon>Planctomycetota</taxon>
        <taxon>Planctomycetia</taxon>
        <taxon>Pirellulales</taxon>
        <taxon>Pirellulaceae</taxon>
        <taxon>Anatilimnocola</taxon>
    </lineage>
</organism>
<dbReference type="AlphaFoldDB" id="A0A517YIZ1"/>
<dbReference type="KEGG" id="aagg:ETAA8_53160"/>
<gene>
    <name evidence="1" type="ORF">ETAA8_53160</name>
</gene>
<reference evidence="1 2" key="1">
    <citation type="submission" date="2019-02" db="EMBL/GenBank/DDBJ databases">
        <title>Deep-cultivation of Planctomycetes and their phenomic and genomic characterization uncovers novel biology.</title>
        <authorList>
            <person name="Wiegand S."/>
            <person name="Jogler M."/>
            <person name="Boedeker C."/>
            <person name="Pinto D."/>
            <person name="Vollmers J."/>
            <person name="Rivas-Marin E."/>
            <person name="Kohn T."/>
            <person name="Peeters S.H."/>
            <person name="Heuer A."/>
            <person name="Rast P."/>
            <person name="Oberbeckmann S."/>
            <person name="Bunk B."/>
            <person name="Jeske O."/>
            <person name="Meyerdierks A."/>
            <person name="Storesund J.E."/>
            <person name="Kallscheuer N."/>
            <person name="Luecker S."/>
            <person name="Lage O.M."/>
            <person name="Pohl T."/>
            <person name="Merkel B.J."/>
            <person name="Hornburger P."/>
            <person name="Mueller R.-W."/>
            <person name="Bruemmer F."/>
            <person name="Labrenz M."/>
            <person name="Spormann A.M."/>
            <person name="Op den Camp H."/>
            <person name="Overmann J."/>
            <person name="Amann R."/>
            <person name="Jetten M.S.M."/>
            <person name="Mascher T."/>
            <person name="Medema M.H."/>
            <person name="Devos D.P."/>
            <person name="Kaster A.-K."/>
            <person name="Ovreas L."/>
            <person name="Rohde M."/>
            <person name="Galperin M.Y."/>
            <person name="Jogler C."/>
        </authorList>
    </citation>
    <scope>NUCLEOTIDE SEQUENCE [LARGE SCALE GENOMIC DNA]</scope>
    <source>
        <strain evidence="1 2">ETA_A8</strain>
    </source>
</reference>
<evidence type="ECO:0000313" key="1">
    <source>
        <dbReference type="EMBL" id="QDU30197.1"/>
    </source>
</evidence>
<dbReference type="Proteomes" id="UP000315017">
    <property type="component" value="Chromosome"/>
</dbReference>
<proteinExistence type="predicted"/>